<dbReference type="OrthoDB" id="73997at2759"/>
<dbReference type="EMBL" id="UYSG01000221">
    <property type="protein sequence ID" value="VDL18711.1"/>
    <property type="molecule type" value="Genomic_DNA"/>
</dbReference>
<dbReference type="PANTHER" id="PTHR14387:SF0">
    <property type="entry name" value="DUF2428 DOMAIN-CONTAINING PROTEIN"/>
    <property type="match status" value="1"/>
</dbReference>
<keyword evidence="2" id="KW-0819">tRNA processing</keyword>
<gene>
    <name evidence="5" type="ORF">HDID_LOCUS1250</name>
</gene>
<sequence>MDTYELLISLYHKYAINDDESIDQSVVFERLLGRVVGQPIWMRNTLLLIQRFFASMFREIKSMTSSRAIEWLLSAGFHLTTSTSIDISKMQSSERGTFLLACTLISAAEDVALAQSAGELYALFAAHFSPKENDVLNRWFFALVSMANQPQGVSRAFLDKVFNLSPLVPSVLIEKFSLLFTECGLSTLLHAYRYRLTKKGLKRSPIALPNLALISRAFRSQDYQLNQQAIGVIELLLCQANLNSDSELIYLFIEAIDIGVCWFDQGARSRMSALITRVIERFLSLPGQEKDLAKRAELNRKLSEIFSRVTSAILSHLHTGGVPTRTTNALAFLVAFFDVLRRRGVEKGLPEPLELITNAVKVAFKFNDNGDCFDFLLTSLISGLWSGFSEDRENAHKLIQWLGLLSYMKSGCLLRLWRQALTEVARSPRPDINVVGGHLVRCLLMAPSPLKSTPSALAIDRLLDVSEPHYRAVATAHYLLDTLDAQLRVTEAGRGGLLVASVTGPFYPLLNILRTLLHDPECCLPFEWFFENPPLQFLLNASIIERILKIAPHVARICSLVVFHSSPEGILMMVDEDGEHTKIIPSGADEEDQWRNSEDFATLVVTSKEGSDKVDCPKADIENEVVKAFRQVVERPEHLVVNCWRSVREVAFLFGGNLTREALLTNPKTPMLNIEQLKVMADFFISQLIRSRHPGAFELTASGFQLFCEILLEAKDYEDVSQWPEQWLSVVIADLTDFTITEIITDTGRLPRKYLQDAALCATRRSAGLPFFVQALLVALHKTDRMGDLLNRTVNALLAEVNRGADATTVPSACKEQDNLTAAERRLHAMNVLKTLVRDATIGPLMGTHLELILICAFQGLDSYYWMIRNAGLMLYSTMMERIFGVNRTRDCESKKNRMAASVFFTKFPGLRSFLLKALKESINELNSPTIGKTKLFSLLNLLKRLLPPIQQATTDGTMVQAFVPLVFRCAGAADIRIRLLGAKALVALLQPSCLPRVAHRLLLDVSLILNSGRQGPHFPTNLIHGMFLQVLEMIGSEYWPIYDPTLLQNSPHFEYLNGMSTLLSEMASECFDSSLNLCPIIRQTCLACVVAFGSSSGKLNAKGSSNNVLAVPSSLDVSTMELLVQLQDALKGKNSSLEVLVKDVLNGSNPELKRLTLGLLVMYLNGKDVDFSKYGRLLWYEDVANLLMKVSSPPYRFNPSGRCLDLSSCVPQLINEVNTSIERPYQPYSLIGYHTSQLLASIVHTVSWNYQLPKVTKDQILPVHLGPLLTVKTLTSPEKEKVLDLLASYVDARNPDIHWSLRVEAILAVDRLLSQDRSSVIYNLPINMAILKSLVIEVDDEVVLIAATTASKILSETNKYPQEPLPPVILPPFLSNFFSTFGEVAIIAILNLIQDLLAEESDRSEITTRVFVSEDSAVSTSVVELTTLFCSAVKAWIQSLSSSESTDLVVKEIRRRGLTEFLDVSISEMDYSRMGEIKVLRRTVVHLFECLIRELSKDVYI</sequence>
<dbReference type="Proteomes" id="UP000274504">
    <property type="component" value="Unassembled WGS sequence"/>
</dbReference>
<organism evidence="7">
    <name type="scientific">Hymenolepis diminuta</name>
    <name type="common">Rat tapeworm</name>
    <dbReference type="NCBI Taxonomy" id="6216"/>
    <lineage>
        <taxon>Eukaryota</taxon>
        <taxon>Metazoa</taxon>
        <taxon>Spiralia</taxon>
        <taxon>Lophotrochozoa</taxon>
        <taxon>Platyhelminthes</taxon>
        <taxon>Cestoda</taxon>
        <taxon>Eucestoda</taxon>
        <taxon>Cyclophyllidea</taxon>
        <taxon>Hymenolepididae</taxon>
        <taxon>Hymenolepis</taxon>
    </lineage>
</organism>
<dbReference type="InterPro" id="IPR051954">
    <property type="entry name" value="tRNA_methyltransferase_THADA"/>
</dbReference>
<protein>
    <submittedName>
        <fullName evidence="7">DUF2428 domain-containing protein</fullName>
    </submittedName>
</protein>
<accession>A0A158QCC0</accession>
<dbReference type="PANTHER" id="PTHR14387">
    <property type="entry name" value="THADA/DEATH RECEPTOR INTERACTING PROTEIN"/>
    <property type="match status" value="1"/>
</dbReference>
<dbReference type="Pfam" id="PF25151">
    <property type="entry name" value="TPR_Trm732_C"/>
    <property type="match status" value="1"/>
</dbReference>
<dbReference type="InterPro" id="IPR016024">
    <property type="entry name" value="ARM-type_fold"/>
</dbReference>
<evidence type="ECO:0000256" key="1">
    <source>
        <dbReference type="ARBA" id="ARBA00010409"/>
    </source>
</evidence>
<feature type="domain" description="tRNA (32-2'-O)-methyltransferase regulator THADA-like C-terminal TPR repeats region" evidence="4">
    <location>
        <begin position="869"/>
        <end position="1033"/>
    </location>
</feature>
<proteinExistence type="inferred from homology"/>
<reference evidence="7" key="1">
    <citation type="submission" date="2016-04" db="UniProtKB">
        <authorList>
            <consortium name="WormBaseParasite"/>
        </authorList>
    </citation>
    <scope>IDENTIFICATION</scope>
</reference>
<comment type="similarity">
    <text evidence="1">Belongs to the THADA family.</text>
</comment>
<dbReference type="GO" id="GO:0005829">
    <property type="term" value="C:cytosol"/>
    <property type="evidence" value="ECO:0007669"/>
    <property type="project" value="TreeGrafter"/>
</dbReference>
<dbReference type="InterPro" id="IPR056842">
    <property type="entry name" value="THADA-like_TPR_C"/>
</dbReference>
<evidence type="ECO:0000313" key="7">
    <source>
        <dbReference type="WBParaSite" id="HDID_0000124901-mRNA-1"/>
    </source>
</evidence>
<evidence type="ECO:0000313" key="5">
    <source>
        <dbReference type="EMBL" id="VDL18711.1"/>
    </source>
</evidence>
<reference evidence="5 6" key="2">
    <citation type="submission" date="2018-11" db="EMBL/GenBank/DDBJ databases">
        <authorList>
            <consortium name="Pathogen Informatics"/>
        </authorList>
    </citation>
    <scope>NUCLEOTIDE SEQUENCE [LARGE SCALE GENOMIC DNA]</scope>
</reference>
<feature type="domain" description="DUF2428" evidence="3">
    <location>
        <begin position="543"/>
        <end position="866"/>
    </location>
</feature>
<dbReference type="STRING" id="6216.A0A158QCC0"/>
<evidence type="ECO:0000256" key="2">
    <source>
        <dbReference type="ARBA" id="ARBA00022694"/>
    </source>
</evidence>
<dbReference type="WBParaSite" id="HDID_0000124901-mRNA-1">
    <property type="protein sequence ID" value="HDID_0000124901-mRNA-1"/>
    <property type="gene ID" value="HDID_0000124901"/>
</dbReference>
<dbReference type="GO" id="GO:0030488">
    <property type="term" value="P:tRNA methylation"/>
    <property type="evidence" value="ECO:0007669"/>
    <property type="project" value="TreeGrafter"/>
</dbReference>
<evidence type="ECO:0000259" key="3">
    <source>
        <dbReference type="Pfam" id="PF10350"/>
    </source>
</evidence>
<dbReference type="Pfam" id="PF10350">
    <property type="entry name" value="DUF2428"/>
    <property type="match status" value="1"/>
</dbReference>
<evidence type="ECO:0000259" key="4">
    <source>
        <dbReference type="Pfam" id="PF25151"/>
    </source>
</evidence>
<dbReference type="SUPFAM" id="SSF48371">
    <property type="entry name" value="ARM repeat"/>
    <property type="match status" value="1"/>
</dbReference>
<evidence type="ECO:0000313" key="6">
    <source>
        <dbReference type="Proteomes" id="UP000274504"/>
    </source>
</evidence>
<dbReference type="InterPro" id="IPR019442">
    <property type="entry name" value="THADA/TRM732_DUF2428"/>
</dbReference>
<name>A0A158QCC0_HYMDI</name>